<dbReference type="EMBL" id="JAFBXF010000003">
    <property type="protein sequence ID" value="MBM2416601.1"/>
    <property type="molecule type" value="Genomic_DNA"/>
</dbReference>
<reference evidence="2 3" key="1">
    <citation type="submission" date="2021-01" db="EMBL/GenBank/DDBJ databases">
        <title>Diatom-associated Roseobacters Show Island Model of Population Structure.</title>
        <authorList>
            <person name="Qu L."/>
            <person name="Feng X."/>
            <person name="Chen Y."/>
            <person name="Li L."/>
            <person name="Wang X."/>
            <person name="Hu Z."/>
            <person name="Wang H."/>
            <person name="Luo H."/>
        </authorList>
    </citation>
    <scope>NUCLEOTIDE SEQUENCE [LARGE SCALE GENOMIC DNA]</scope>
    <source>
        <strain evidence="2 3">CC28-63</strain>
    </source>
</reference>
<proteinExistence type="predicted"/>
<evidence type="ECO:0000313" key="3">
    <source>
        <dbReference type="Proteomes" id="UP000809440"/>
    </source>
</evidence>
<evidence type="ECO:0000256" key="1">
    <source>
        <dbReference type="SAM" id="Phobius"/>
    </source>
</evidence>
<keyword evidence="1" id="KW-0472">Membrane</keyword>
<dbReference type="Proteomes" id="UP000809440">
    <property type="component" value="Unassembled WGS sequence"/>
</dbReference>
<keyword evidence="1" id="KW-1133">Transmembrane helix</keyword>
<evidence type="ECO:0008006" key="4">
    <source>
        <dbReference type="Google" id="ProtNLM"/>
    </source>
</evidence>
<sequence>MLGKRNFRAGDFSTCHATVLVGFIVLAHVLGLGAMGHKVQLSETESVKPSLPSQICLLQGDGSTLMRSCAVLMNVTHRGFTPSGFVVWGQGTRL</sequence>
<gene>
    <name evidence="2" type="ORF">JQX48_06455</name>
</gene>
<dbReference type="RefSeq" id="WP_138488140.1">
    <property type="nucleotide sequence ID" value="NZ_JAFBWU010000003.1"/>
</dbReference>
<keyword evidence="1" id="KW-0812">Transmembrane</keyword>
<evidence type="ECO:0000313" key="2">
    <source>
        <dbReference type="EMBL" id="MBM2416601.1"/>
    </source>
</evidence>
<organism evidence="2 3">
    <name type="scientific">Marivita cryptomonadis</name>
    <dbReference type="NCBI Taxonomy" id="505252"/>
    <lineage>
        <taxon>Bacteria</taxon>
        <taxon>Pseudomonadati</taxon>
        <taxon>Pseudomonadota</taxon>
        <taxon>Alphaproteobacteria</taxon>
        <taxon>Rhodobacterales</taxon>
        <taxon>Roseobacteraceae</taxon>
        <taxon>Marivita</taxon>
    </lineage>
</organism>
<feature type="transmembrane region" description="Helical" evidence="1">
    <location>
        <begin position="12"/>
        <end position="35"/>
    </location>
</feature>
<accession>A0ABS1ZSV4</accession>
<protein>
    <recommendedName>
        <fullName evidence="4">Secreted protein</fullName>
    </recommendedName>
</protein>
<name>A0ABS1ZSV4_9RHOB</name>
<keyword evidence="3" id="KW-1185">Reference proteome</keyword>
<comment type="caution">
    <text evidence="2">The sequence shown here is derived from an EMBL/GenBank/DDBJ whole genome shotgun (WGS) entry which is preliminary data.</text>
</comment>